<protein>
    <submittedName>
        <fullName evidence="2">Uncharacterized protein</fullName>
    </submittedName>
</protein>
<proteinExistence type="predicted"/>
<comment type="caution">
    <text evidence="2">The sequence shown here is derived from an EMBL/GenBank/DDBJ whole genome shotgun (WGS) entry which is preliminary data.</text>
</comment>
<keyword evidence="3" id="KW-1185">Reference proteome</keyword>
<gene>
    <name evidence="2" type="ORF">LPC04_01735</name>
</gene>
<reference evidence="2" key="1">
    <citation type="submission" date="2021-11" db="EMBL/GenBank/DDBJ databases">
        <title>BS-T2-15 a new species belonging to the Comamonadaceae family isolated from the soil of a French oak forest.</title>
        <authorList>
            <person name="Mieszkin S."/>
            <person name="Alain K."/>
        </authorList>
    </citation>
    <scope>NUCLEOTIDE SEQUENCE</scope>
    <source>
        <strain evidence="2">BS-T2-15</strain>
    </source>
</reference>
<organism evidence="2 3">
    <name type="scientific">Scleromatobacter humisilvae</name>
    <dbReference type="NCBI Taxonomy" id="2897159"/>
    <lineage>
        <taxon>Bacteria</taxon>
        <taxon>Pseudomonadati</taxon>
        <taxon>Pseudomonadota</taxon>
        <taxon>Betaproteobacteria</taxon>
        <taxon>Burkholderiales</taxon>
        <taxon>Sphaerotilaceae</taxon>
        <taxon>Scleromatobacter</taxon>
    </lineage>
</organism>
<evidence type="ECO:0000313" key="3">
    <source>
        <dbReference type="Proteomes" id="UP001139353"/>
    </source>
</evidence>
<evidence type="ECO:0000313" key="2">
    <source>
        <dbReference type="EMBL" id="MCK9684424.1"/>
    </source>
</evidence>
<keyword evidence="1" id="KW-0732">Signal</keyword>
<dbReference type="EMBL" id="JAJLJH010000001">
    <property type="protein sequence ID" value="MCK9684424.1"/>
    <property type="molecule type" value="Genomic_DNA"/>
</dbReference>
<name>A0A9X2C089_9BURK</name>
<dbReference type="AlphaFoldDB" id="A0A9X2C089"/>
<dbReference type="Proteomes" id="UP001139353">
    <property type="component" value="Unassembled WGS sequence"/>
</dbReference>
<feature type="chain" id="PRO_5040813952" evidence="1">
    <location>
        <begin position="19"/>
        <end position="248"/>
    </location>
</feature>
<dbReference type="RefSeq" id="WP_275680454.1">
    <property type="nucleotide sequence ID" value="NZ_JAJLJH010000001.1"/>
</dbReference>
<sequence>MKTSQAIAVTLLLAAALAPGMGRTAESEPQHVEVAGALDAEWASYRYAYEAASFIGKFLRKRPLIQAQMQLRPVDPATPVTGLKVRLVGKTTDIELAADDIGLVTVPQLKQAYDEDAVLRLNRPKGLYKFSGRYTIKARDDGRYSVADLRDACEQMIGAQRESGYRIRLWGKKCVGVKFVYPAGDTAAALDFHAADDRVTPIGATDGKPFEDDSMGDYKIVVVRFEDWPKGGRIVAGMKPLAIGTVYE</sequence>
<feature type="signal peptide" evidence="1">
    <location>
        <begin position="1"/>
        <end position="18"/>
    </location>
</feature>
<evidence type="ECO:0000256" key="1">
    <source>
        <dbReference type="SAM" id="SignalP"/>
    </source>
</evidence>
<accession>A0A9X2C089</accession>